<reference evidence="2 3" key="1">
    <citation type="submission" date="2016-11" db="EMBL/GenBank/DDBJ databases">
        <title>The macronuclear genome of Stentor coeruleus: a giant cell with tiny introns.</title>
        <authorList>
            <person name="Slabodnick M."/>
            <person name="Ruby J.G."/>
            <person name="Reiff S.B."/>
            <person name="Swart E.C."/>
            <person name="Gosai S."/>
            <person name="Prabakaran S."/>
            <person name="Witkowska E."/>
            <person name="Larue G.E."/>
            <person name="Fisher S."/>
            <person name="Freeman R.M."/>
            <person name="Gunawardena J."/>
            <person name="Chu W."/>
            <person name="Stover N.A."/>
            <person name="Gregory B.D."/>
            <person name="Nowacki M."/>
            <person name="Derisi J."/>
            <person name="Roy S.W."/>
            <person name="Marshall W.F."/>
            <person name="Sood P."/>
        </authorList>
    </citation>
    <scope>NUCLEOTIDE SEQUENCE [LARGE SCALE GENOMIC DNA]</scope>
    <source>
        <strain evidence="2">WM001</strain>
    </source>
</reference>
<proteinExistence type="predicted"/>
<keyword evidence="3" id="KW-1185">Reference proteome</keyword>
<feature type="coiled-coil region" evidence="1">
    <location>
        <begin position="137"/>
        <end position="281"/>
    </location>
</feature>
<feature type="coiled-coil region" evidence="1">
    <location>
        <begin position="22"/>
        <end position="49"/>
    </location>
</feature>
<protein>
    <submittedName>
        <fullName evidence="2">Uncharacterized protein</fullName>
    </submittedName>
</protein>
<evidence type="ECO:0000313" key="3">
    <source>
        <dbReference type="Proteomes" id="UP000187209"/>
    </source>
</evidence>
<dbReference type="EMBL" id="MPUH01001046">
    <property type="protein sequence ID" value="OMJ70873.1"/>
    <property type="molecule type" value="Genomic_DNA"/>
</dbReference>
<organism evidence="2 3">
    <name type="scientific">Stentor coeruleus</name>
    <dbReference type="NCBI Taxonomy" id="5963"/>
    <lineage>
        <taxon>Eukaryota</taxon>
        <taxon>Sar</taxon>
        <taxon>Alveolata</taxon>
        <taxon>Ciliophora</taxon>
        <taxon>Postciliodesmatophora</taxon>
        <taxon>Heterotrichea</taxon>
        <taxon>Heterotrichida</taxon>
        <taxon>Stentoridae</taxon>
        <taxon>Stentor</taxon>
    </lineage>
</organism>
<sequence>MEKAYRRDYYSLGASKASNERISRLDSEEDCLNLEIDSLRRELENVSRQNSLSLLELKSYQEQQLSKLFSDKESILQAEFDTILSLQKYLSKESDECSRLRQTILNYKMEHSERFSDMNIELERLVKEADYLRNQLIRNCKEEARQYQNKVETKRLDYSKKIRNIENYKHGELYDAENALEKEEIKIKKLEFELQDLRMKVLEKNNFSEGELEKIHTSLRSTQRVAEKQELDLKTLRVERDKARNEARDQEKNMNITKRRMESLRDENNALKQQLKRVERLKYGIN</sequence>
<name>A0A1R2B256_9CILI</name>
<dbReference type="AlphaFoldDB" id="A0A1R2B256"/>
<keyword evidence="1" id="KW-0175">Coiled coil</keyword>
<dbReference type="Proteomes" id="UP000187209">
    <property type="component" value="Unassembled WGS sequence"/>
</dbReference>
<evidence type="ECO:0000256" key="1">
    <source>
        <dbReference type="SAM" id="Coils"/>
    </source>
</evidence>
<accession>A0A1R2B256</accession>
<evidence type="ECO:0000313" key="2">
    <source>
        <dbReference type="EMBL" id="OMJ70873.1"/>
    </source>
</evidence>
<gene>
    <name evidence="2" type="ORF">SteCoe_31059</name>
</gene>
<comment type="caution">
    <text evidence="2">The sequence shown here is derived from an EMBL/GenBank/DDBJ whole genome shotgun (WGS) entry which is preliminary data.</text>
</comment>
<dbReference type="OrthoDB" id="10600176at2759"/>